<dbReference type="OrthoDB" id="5185819at2"/>
<dbReference type="InterPro" id="IPR017520">
    <property type="entry name" value="CHP03086"/>
</dbReference>
<dbReference type="Proteomes" id="UP000295560">
    <property type="component" value="Unassembled WGS sequence"/>
</dbReference>
<proteinExistence type="predicted"/>
<evidence type="ECO:0000313" key="2">
    <source>
        <dbReference type="EMBL" id="TCK21198.1"/>
    </source>
</evidence>
<sequence>MDHEQHLRTAVDLAVSVIRDTPVDRYDDPTPCTDFTVADLVNHLAFGFVLARCSGNREPWDPSWTADSPAPVLDGLPREQWADACVEAGKTVVAAWESPSAWEGESHMGGAAMPAAMIGSMMSGEFAVHAWDLATATGRTIEVGPGLADVALESMTAMAGMGRDAGWIGPEVTVADDAPAFDRALAVAGRNPQP</sequence>
<reference evidence="2 3" key="1">
    <citation type="submission" date="2019-03" db="EMBL/GenBank/DDBJ databases">
        <title>Sequencing the genomes of 1000 actinobacteria strains.</title>
        <authorList>
            <person name="Klenk H.-P."/>
        </authorList>
    </citation>
    <scope>NUCLEOTIDE SEQUENCE [LARGE SCALE GENOMIC DNA]</scope>
    <source>
        <strain evidence="2 3">DSM 44969</strain>
    </source>
</reference>
<gene>
    <name evidence="2" type="ORF">EV378_5177</name>
</gene>
<keyword evidence="3" id="KW-1185">Reference proteome</keyword>
<name>A0A4R1HHI7_PSEEN</name>
<dbReference type="InterPro" id="IPR034660">
    <property type="entry name" value="DinB/YfiT-like"/>
</dbReference>
<feature type="domain" description="Mycothiol-dependent maleylpyruvate isomerase metal-binding" evidence="1">
    <location>
        <begin position="20"/>
        <end position="134"/>
    </location>
</feature>
<evidence type="ECO:0000259" key="1">
    <source>
        <dbReference type="Pfam" id="PF11716"/>
    </source>
</evidence>
<dbReference type="GO" id="GO:0046872">
    <property type="term" value="F:metal ion binding"/>
    <property type="evidence" value="ECO:0007669"/>
    <property type="project" value="InterPro"/>
</dbReference>
<dbReference type="SUPFAM" id="SSF109854">
    <property type="entry name" value="DinB/YfiT-like putative metalloenzymes"/>
    <property type="match status" value="1"/>
</dbReference>
<dbReference type="Pfam" id="PF11716">
    <property type="entry name" value="MDMPI_N"/>
    <property type="match status" value="1"/>
</dbReference>
<comment type="caution">
    <text evidence="2">The sequence shown here is derived from an EMBL/GenBank/DDBJ whole genome shotgun (WGS) entry which is preliminary data.</text>
</comment>
<dbReference type="AlphaFoldDB" id="A0A4R1HHI7"/>
<evidence type="ECO:0000313" key="3">
    <source>
        <dbReference type="Proteomes" id="UP000295560"/>
    </source>
</evidence>
<dbReference type="NCBIfam" id="TIGR03086">
    <property type="entry name" value="TIGR03086 family metal-binding protein"/>
    <property type="match status" value="1"/>
</dbReference>
<dbReference type="RefSeq" id="WP_132429974.1">
    <property type="nucleotide sequence ID" value="NZ_SMFZ01000002.1"/>
</dbReference>
<dbReference type="NCBIfam" id="TIGR03083">
    <property type="entry name" value="maleylpyruvate isomerase family mycothiol-dependent enzyme"/>
    <property type="match status" value="1"/>
</dbReference>
<accession>A0A4R1HHI7</accession>
<organism evidence="2 3">
    <name type="scientific">Pseudonocardia endophytica</name>
    <dbReference type="NCBI Taxonomy" id="401976"/>
    <lineage>
        <taxon>Bacteria</taxon>
        <taxon>Bacillati</taxon>
        <taxon>Actinomycetota</taxon>
        <taxon>Actinomycetes</taxon>
        <taxon>Pseudonocardiales</taxon>
        <taxon>Pseudonocardiaceae</taxon>
        <taxon>Pseudonocardia</taxon>
    </lineage>
</organism>
<dbReference type="Gene3D" id="1.20.120.450">
    <property type="entry name" value="dinb family like domain"/>
    <property type="match status" value="1"/>
</dbReference>
<dbReference type="InterPro" id="IPR017517">
    <property type="entry name" value="Maleyloyr_isom"/>
</dbReference>
<dbReference type="EMBL" id="SMFZ01000002">
    <property type="protein sequence ID" value="TCK21198.1"/>
    <property type="molecule type" value="Genomic_DNA"/>
</dbReference>
<protein>
    <submittedName>
        <fullName evidence="2">Uncharacterized protein (TIGR03086 family)</fullName>
    </submittedName>
</protein>
<dbReference type="InterPro" id="IPR024344">
    <property type="entry name" value="MDMPI_metal-binding"/>
</dbReference>